<keyword evidence="12" id="KW-1185">Reference proteome</keyword>
<organism evidence="11 12">
    <name type="scientific">Banduia mediterranea</name>
    <dbReference type="NCBI Taxonomy" id="3075609"/>
    <lineage>
        <taxon>Bacteria</taxon>
        <taxon>Pseudomonadati</taxon>
        <taxon>Pseudomonadota</taxon>
        <taxon>Gammaproteobacteria</taxon>
        <taxon>Nevskiales</taxon>
        <taxon>Algiphilaceae</taxon>
        <taxon>Banduia</taxon>
    </lineage>
</organism>
<keyword evidence="2" id="KW-1003">Cell membrane</keyword>
<feature type="transmembrane region" description="Helical" evidence="10">
    <location>
        <begin position="460"/>
        <end position="479"/>
    </location>
</feature>
<evidence type="ECO:0000256" key="10">
    <source>
        <dbReference type="SAM" id="Phobius"/>
    </source>
</evidence>
<evidence type="ECO:0000256" key="6">
    <source>
        <dbReference type="ARBA" id="ARBA00022989"/>
    </source>
</evidence>
<evidence type="ECO:0000256" key="1">
    <source>
        <dbReference type="ARBA" id="ARBA00004651"/>
    </source>
</evidence>
<evidence type="ECO:0000256" key="8">
    <source>
        <dbReference type="ARBA" id="ARBA00060041"/>
    </source>
</evidence>
<evidence type="ECO:0000256" key="4">
    <source>
        <dbReference type="ARBA" id="ARBA00022960"/>
    </source>
</evidence>
<feature type="transmembrane region" description="Helical" evidence="10">
    <location>
        <begin position="402"/>
        <end position="423"/>
    </location>
</feature>
<comment type="function">
    <text evidence="8">Involved in peptidoglycan biosynthesis. Transports lipid-linked peptidoglycan precursors from the inner to the outer leaflet of the cytoplasmic membrane.</text>
</comment>
<feature type="transmembrane region" description="Helical" evidence="10">
    <location>
        <begin position="7"/>
        <end position="30"/>
    </location>
</feature>
<evidence type="ECO:0000313" key="11">
    <source>
        <dbReference type="EMBL" id="MDT0496222.1"/>
    </source>
</evidence>
<evidence type="ECO:0000256" key="2">
    <source>
        <dbReference type="ARBA" id="ARBA00022475"/>
    </source>
</evidence>
<evidence type="ECO:0000256" key="7">
    <source>
        <dbReference type="ARBA" id="ARBA00023136"/>
    </source>
</evidence>
<keyword evidence="7 10" id="KW-0472">Membrane</keyword>
<keyword evidence="4" id="KW-0133">Cell shape</keyword>
<feature type="transmembrane region" description="Helical" evidence="10">
    <location>
        <begin position="222"/>
        <end position="243"/>
    </location>
</feature>
<sequence length="503" mass="53557">MSRKISSIVFGSLASKLVGLLREVLFAAWFGTGQTAAGFRIAQTAYLMPAQALIGDSLSAGLLPLYRKIKAEDEYHAKVLVLVAAVYGLVFSVVVSSLLYSFSHEIVGFMAPGVAPGAQALAAKLLKIMGLSTPFFILGGMLSYIEAAFGRFGAIAWRPMLLNIGSISGAAAAVYTHQDHWLATLVFASHFVFFLWTLVQLRRLGGVWPRGHIPLSLMAHMSGRFLVSIVPLLGLPLVAQINTLVERMVSSHLGTAIIPSVDYARFVSDTTVQLIAMPLGVLTMSLHGGSKSDDAKRHVTDMASTIMILAFPIAGFIALNAEPIVRVVFARGAFGEESVQTTQAVLQWMGGALGMTVTGYYLIKALNAQIRNLESFAITAIACAASILVNLTLWRSLGPPTVGLAVASYSAVVFTLCLIRLSLWRDLIPLGLWICAGLAVQALAGLALPGMGGMGAYGSLAGNALLSGALWCGLAYWVGPVRRAASPVLLRIPLLRTLFRERG</sequence>
<proteinExistence type="inferred from homology"/>
<dbReference type="PANTHER" id="PTHR47019">
    <property type="entry name" value="LIPID II FLIPPASE MURJ"/>
    <property type="match status" value="1"/>
</dbReference>
<evidence type="ECO:0000256" key="3">
    <source>
        <dbReference type="ARBA" id="ARBA00022692"/>
    </source>
</evidence>
<feature type="transmembrane region" description="Helical" evidence="10">
    <location>
        <begin position="430"/>
        <end position="448"/>
    </location>
</feature>
<keyword evidence="3 10" id="KW-0812">Transmembrane</keyword>
<feature type="transmembrane region" description="Helical" evidence="10">
    <location>
        <begin position="79"/>
        <end position="102"/>
    </location>
</feature>
<feature type="transmembrane region" description="Helical" evidence="10">
    <location>
        <begin position="306"/>
        <end position="325"/>
    </location>
</feature>
<feature type="transmembrane region" description="Helical" evidence="10">
    <location>
        <begin position="375"/>
        <end position="396"/>
    </location>
</feature>
<feature type="transmembrane region" description="Helical" evidence="10">
    <location>
        <begin position="345"/>
        <end position="363"/>
    </location>
</feature>
<evidence type="ECO:0000256" key="5">
    <source>
        <dbReference type="ARBA" id="ARBA00022984"/>
    </source>
</evidence>
<dbReference type="RefSeq" id="WP_311363611.1">
    <property type="nucleotide sequence ID" value="NZ_JAVRIC010000002.1"/>
</dbReference>
<protein>
    <submittedName>
        <fullName evidence="11">Lipid II flippase MurJ</fullName>
    </submittedName>
</protein>
<dbReference type="EMBL" id="JAVRIC010000002">
    <property type="protein sequence ID" value="MDT0496222.1"/>
    <property type="molecule type" value="Genomic_DNA"/>
</dbReference>
<comment type="subcellular location">
    <subcellularLocation>
        <location evidence="1">Cell membrane</location>
        <topology evidence="1">Multi-pass membrane protein</topology>
    </subcellularLocation>
</comment>
<gene>
    <name evidence="11" type="ORF">RM530_02425</name>
</gene>
<keyword evidence="6 10" id="KW-1133">Transmembrane helix</keyword>
<dbReference type="InterPro" id="IPR004268">
    <property type="entry name" value="MurJ"/>
</dbReference>
<reference evidence="11 12" key="1">
    <citation type="submission" date="2023-09" db="EMBL/GenBank/DDBJ databases">
        <authorList>
            <person name="Rey-Velasco X."/>
        </authorList>
    </citation>
    <scope>NUCLEOTIDE SEQUENCE [LARGE SCALE GENOMIC DNA]</scope>
    <source>
        <strain evidence="11 12">W345</strain>
    </source>
</reference>
<comment type="caution">
    <text evidence="11">The sequence shown here is derived from an EMBL/GenBank/DDBJ whole genome shotgun (WGS) entry which is preliminary data.</text>
</comment>
<dbReference type="Proteomes" id="UP001254608">
    <property type="component" value="Unassembled WGS sequence"/>
</dbReference>
<feature type="transmembrane region" description="Helical" evidence="10">
    <location>
        <begin position="50"/>
        <end position="67"/>
    </location>
</feature>
<keyword evidence="5" id="KW-0573">Peptidoglycan synthesis</keyword>
<dbReference type="InterPro" id="IPR051050">
    <property type="entry name" value="Lipid_II_flippase_MurJ/MviN"/>
</dbReference>
<feature type="transmembrane region" description="Helical" evidence="10">
    <location>
        <begin position="181"/>
        <end position="201"/>
    </location>
</feature>
<dbReference type="Pfam" id="PF03023">
    <property type="entry name" value="MurJ"/>
    <property type="match status" value="1"/>
</dbReference>
<evidence type="ECO:0000313" key="12">
    <source>
        <dbReference type="Proteomes" id="UP001254608"/>
    </source>
</evidence>
<evidence type="ECO:0000256" key="9">
    <source>
        <dbReference type="ARBA" id="ARBA00061532"/>
    </source>
</evidence>
<dbReference type="PANTHER" id="PTHR47019:SF1">
    <property type="entry name" value="LIPID II FLIPPASE MURJ"/>
    <property type="match status" value="1"/>
</dbReference>
<accession>A0ABU2WEC1</accession>
<comment type="similarity">
    <text evidence="9">Belongs to the MurJ/MviN family.</text>
</comment>
<name>A0ABU2WEC1_9GAMM</name>
<feature type="transmembrane region" description="Helical" evidence="10">
    <location>
        <begin position="122"/>
        <end position="145"/>
    </location>
</feature>